<dbReference type="EMBL" id="FNMV01000003">
    <property type="protein sequence ID" value="SDW50696.1"/>
    <property type="molecule type" value="Genomic_DNA"/>
</dbReference>
<dbReference type="SMART" id="SM00369">
    <property type="entry name" value="LRR_TYP"/>
    <property type="match status" value="4"/>
</dbReference>
<feature type="domain" description="DUF7619" evidence="5">
    <location>
        <begin position="636"/>
        <end position="767"/>
    </location>
</feature>
<dbReference type="Proteomes" id="UP000198569">
    <property type="component" value="Unassembled WGS sequence"/>
</dbReference>
<dbReference type="InterPro" id="IPR026444">
    <property type="entry name" value="Secre_tail"/>
</dbReference>
<dbReference type="GO" id="GO:0035591">
    <property type="term" value="F:signaling adaptor activity"/>
    <property type="evidence" value="ECO:0007669"/>
    <property type="project" value="TreeGrafter"/>
</dbReference>
<evidence type="ECO:0000256" key="2">
    <source>
        <dbReference type="ARBA" id="ARBA00022729"/>
    </source>
</evidence>
<evidence type="ECO:0000256" key="1">
    <source>
        <dbReference type="ARBA" id="ARBA00022614"/>
    </source>
</evidence>
<dbReference type="SMART" id="SM00365">
    <property type="entry name" value="LRR_SD22"/>
    <property type="match status" value="4"/>
</dbReference>
<evidence type="ECO:0000259" key="4">
    <source>
        <dbReference type="Pfam" id="PF18962"/>
    </source>
</evidence>
<dbReference type="InterPro" id="IPR055353">
    <property type="entry name" value="DUF7619"/>
</dbReference>
<dbReference type="PANTHER" id="PTHR47566">
    <property type="match status" value="1"/>
</dbReference>
<dbReference type="InterPro" id="IPR001611">
    <property type="entry name" value="Leu-rich_rpt"/>
</dbReference>
<dbReference type="Gene3D" id="3.80.10.10">
    <property type="entry name" value="Ribonuclease Inhibitor"/>
    <property type="match status" value="2"/>
</dbReference>
<organism evidence="6 7">
    <name type="scientific">Flavobacterium degerlachei</name>
    <dbReference type="NCBI Taxonomy" id="229203"/>
    <lineage>
        <taxon>Bacteria</taxon>
        <taxon>Pseudomonadati</taxon>
        <taxon>Bacteroidota</taxon>
        <taxon>Flavobacteriia</taxon>
        <taxon>Flavobacteriales</taxon>
        <taxon>Flavobacteriaceae</taxon>
        <taxon>Flavobacterium</taxon>
    </lineage>
</organism>
<keyword evidence="2" id="KW-0732">Signal</keyword>
<accession>A0A1H2U3F2</accession>
<protein>
    <submittedName>
        <fullName evidence="6">Conserved repeat domain-containing protein/Por secretion system C-terminal sorting domain-containing protein</fullName>
    </submittedName>
</protein>
<dbReference type="AlphaFoldDB" id="A0A1H2U3F2"/>
<reference evidence="7" key="1">
    <citation type="submission" date="2016-10" db="EMBL/GenBank/DDBJ databases">
        <authorList>
            <person name="Varghese N."/>
            <person name="Submissions S."/>
        </authorList>
    </citation>
    <scope>NUCLEOTIDE SEQUENCE [LARGE SCALE GENOMIC DNA]</scope>
    <source>
        <strain evidence="7">DSM 15718</strain>
    </source>
</reference>
<evidence type="ECO:0000256" key="3">
    <source>
        <dbReference type="ARBA" id="ARBA00022737"/>
    </source>
</evidence>
<dbReference type="Pfam" id="PF24595">
    <property type="entry name" value="DUF7619"/>
    <property type="match status" value="1"/>
</dbReference>
<dbReference type="NCBIfam" id="TIGR01451">
    <property type="entry name" value="B_ant_repeat"/>
    <property type="match status" value="1"/>
</dbReference>
<name>A0A1H2U3F2_9FLAO</name>
<dbReference type="Pfam" id="PF13855">
    <property type="entry name" value="LRR_8"/>
    <property type="match status" value="1"/>
</dbReference>
<sequence length="856" mass="95375">MISIYLITLIDVMKKLYFLLVGICFFGSVNAQIINIPDGNFKFWLLYADIYSSIAKDVNGNNIKIDLNSNDEIEASEALNVYELDLRNKEIINLNGISFFKNLKNLNCQENNIENLDVSELINLVELNCIYNKISSVFVTDLKKLKTLDLSQNQIKNISFQGLTNLESLSIANNQLTSLDIYGLTNLKSIICLNNKISSFQASGLSLLENIDISTNQISSLNLSELINLKSLNCRENKLTTIDFSKINSITALYCSGNLLTSLNVNNLIKLEYLFCNGNLLENLETKTLSHLSNLNCSSNSIKKLDLSNNILLNSLDCTYNLLTELNLNTCVELNNIYCGFNNLLEAVYIKNNVFTYNMGFAPNPSLKFICTSEGLISHYYRVIGSSLGSSPSCQINSYCSFTPGGTFYTIKGKSKLDTDNNGCTTNDAVYKKLKFKITDGTTTGNFISDSSGNYSIPIQAGIHTVTPIIENSNYFNISPNAVNVTFPSELSPYNQDFCVTPNGIHNDLEVTILPLIPARPGFDATYRIIYKNKGTTMQSGSVVLTFNDEVLDYVSATPIFDNQITNKLTWNYSDLRSFETREINFTLNVNSPMETPAVNNGDRLSFNALITPVAGDEKPVDNSFALRQSVVGSFDPNDKTCLEGDVITPELIGEYVHYLIRFENTGNYAAQNIVVKDLIDLSKFDISTLEPTKASHEFVTKISEGNKVEFIFESINLPFDDATNDGYIAFKIKTLPTLVTGDSFANEANIYFDYNFPILTNKATSTFKTLGTQDFQFLDYFSVYPNPVNDILNIGTKNTIELKSISIYDMLGQLVIAVPNAQNISKADVSKLSKGNYFLKMNTDKGTSSFKFIKQ</sequence>
<dbReference type="NCBIfam" id="TIGR04183">
    <property type="entry name" value="Por_Secre_tail"/>
    <property type="match status" value="1"/>
</dbReference>
<dbReference type="InterPro" id="IPR052574">
    <property type="entry name" value="CDIRP"/>
</dbReference>
<keyword evidence="1" id="KW-0433">Leucine-rich repeat</keyword>
<feature type="domain" description="Secretion system C-terminal sorting" evidence="4">
    <location>
        <begin position="784"/>
        <end position="854"/>
    </location>
</feature>
<dbReference type="Pfam" id="PF18962">
    <property type="entry name" value="Por_Secre_tail"/>
    <property type="match status" value="1"/>
</dbReference>
<dbReference type="STRING" id="229203.SAMN05444338_10382"/>
<keyword evidence="3" id="KW-0677">Repeat</keyword>
<dbReference type="InterPro" id="IPR047589">
    <property type="entry name" value="DUF11_rpt"/>
</dbReference>
<dbReference type="PROSITE" id="PS51450">
    <property type="entry name" value="LRR"/>
    <property type="match status" value="2"/>
</dbReference>
<evidence type="ECO:0000313" key="7">
    <source>
        <dbReference type="Proteomes" id="UP000198569"/>
    </source>
</evidence>
<dbReference type="InterPro" id="IPR032675">
    <property type="entry name" value="LRR_dom_sf"/>
</dbReference>
<proteinExistence type="predicted"/>
<evidence type="ECO:0000259" key="5">
    <source>
        <dbReference type="Pfam" id="PF24595"/>
    </source>
</evidence>
<gene>
    <name evidence="6" type="ORF">SAMN05444338_10382</name>
</gene>
<dbReference type="InterPro" id="IPR003591">
    <property type="entry name" value="Leu-rich_rpt_typical-subtyp"/>
</dbReference>
<dbReference type="SUPFAM" id="SSF52058">
    <property type="entry name" value="L domain-like"/>
    <property type="match status" value="1"/>
</dbReference>
<evidence type="ECO:0000313" key="6">
    <source>
        <dbReference type="EMBL" id="SDW50696.1"/>
    </source>
</evidence>
<dbReference type="PANTHER" id="PTHR47566:SF1">
    <property type="entry name" value="PROTEIN NUD1"/>
    <property type="match status" value="1"/>
</dbReference>
<keyword evidence="7" id="KW-1185">Reference proteome</keyword>